<organism evidence="1 2">
    <name type="scientific">Caenimonas koreensis DSM 17982</name>
    <dbReference type="NCBI Taxonomy" id="1121255"/>
    <lineage>
        <taxon>Bacteria</taxon>
        <taxon>Pseudomonadati</taxon>
        <taxon>Pseudomonadota</taxon>
        <taxon>Betaproteobacteria</taxon>
        <taxon>Burkholderiales</taxon>
        <taxon>Comamonadaceae</taxon>
        <taxon>Caenimonas</taxon>
    </lineage>
</organism>
<comment type="caution">
    <text evidence="1">The sequence shown here is derived from an EMBL/GenBank/DDBJ whole genome shotgun (WGS) entry which is preliminary data.</text>
</comment>
<name>A0A844AUP9_9BURK</name>
<dbReference type="AlphaFoldDB" id="A0A844AUP9"/>
<dbReference type="EMBL" id="WJBU01000002">
    <property type="protein sequence ID" value="MRD46108.1"/>
    <property type="molecule type" value="Genomic_DNA"/>
</dbReference>
<evidence type="ECO:0000313" key="2">
    <source>
        <dbReference type="Proteomes" id="UP000487350"/>
    </source>
</evidence>
<sequence>MTTPQSEIDVLRREFLESTDADLFKFDLAFGVARNIVEYEDPDLLGQFPSWVGDMVHDICDSYRQHSHYGIISNLGEADHSEMVGKLVKLLDGRA</sequence>
<dbReference type="Proteomes" id="UP000487350">
    <property type="component" value="Unassembled WGS sequence"/>
</dbReference>
<gene>
    <name evidence="1" type="ORF">GHT07_02370</name>
</gene>
<proteinExistence type="predicted"/>
<reference evidence="1 2" key="1">
    <citation type="submission" date="2019-11" db="EMBL/GenBank/DDBJ databases">
        <title>Caenimonas koreensis gen. nov., sp. nov., isolated from activated sludge.</title>
        <authorList>
            <person name="Seung H.R."/>
        </authorList>
    </citation>
    <scope>NUCLEOTIDE SEQUENCE [LARGE SCALE GENOMIC DNA]</scope>
    <source>
        <strain evidence="1 2">EMB320</strain>
    </source>
</reference>
<dbReference type="RefSeq" id="WP_153583464.1">
    <property type="nucleotide sequence ID" value="NZ_WJBU01000002.1"/>
</dbReference>
<protein>
    <submittedName>
        <fullName evidence="1">Uncharacterized protein</fullName>
    </submittedName>
</protein>
<evidence type="ECO:0000313" key="1">
    <source>
        <dbReference type="EMBL" id="MRD46108.1"/>
    </source>
</evidence>
<accession>A0A844AUP9</accession>
<keyword evidence="2" id="KW-1185">Reference proteome</keyword>